<feature type="domain" description="Thioredoxin" evidence="4">
    <location>
        <begin position="44"/>
        <end position="207"/>
    </location>
</feature>
<dbReference type="InterPro" id="IPR013740">
    <property type="entry name" value="Redoxin"/>
</dbReference>
<name>A0A2Z4GD79_9BACT</name>
<feature type="domain" description="Thioredoxin" evidence="4">
    <location>
        <begin position="223"/>
        <end position="385"/>
    </location>
</feature>
<keyword evidence="2" id="KW-0201">Cytochrome c-type biogenesis</keyword>
<protein>
    <submittedName>
        <fullName evidence="5">Redoxin</fullName>
    </submittedName>
</protein>
<dbReference type="InterPro" id="IPR000866">
    <property type="entry name" value="AhpC/TSA"/>
</dbReference>
<dbReference type="Pfam" id="PF00578">
    <property type="entry name" value="AhpC-TSA"/>
    <property type="match status" value="1"/>
</dbReference>
<gene>
    <name evidence="5" type="ORF">DJ013_14230</name>
</gene>
<dbReference type="PANTHER" id="PTHR43640:SF1">
    <property type="entry name" value="THIOREDOXIN-DEPENDENT PEROXIREDOXIN"/>
    <property type="match status" value="1"/>
</dbReference>
<comment type="subcellular location">
    <subcellularLocation>
        <location evidence="1">Cell envelope</location>
    </subcellularLocation>
</comment>
<dbReference type="EMBL" id="CP029480">
    <property type="protein sequence ID" value="AWV99259.1"/>
    <property type="molecule type" value="Genomic_DNA"/>
</dbReference>
<evidence type="ECO:0000256" key="1">
    <source>
        <dbReference type="ARBA" id="ARBA00004196"/>
    </source>
</evidence>
<evidence type="ECO:0000313" key="6">
    <source>
        <dbReference type="Proteomes" id="UP000249873"/>
    </source>
</evidence>
<evidence type="ECO:0000256" key="3">
    <source>
        <dbReference type="ARBA" id="ARBA00023284"/>
    </source>
</evidence>
<proteinExistence type="predicted"/>
<dbReference type="AlphaFoldDB" id="A0A2Z4GD79"/>
<evidence type="ECO:0000313" key="5">
    <source>
        <dbReference type="EMBL" id="AWV99259.1"/>
    </source>
</evidence>
<evidence type="ECO:0000259" key="4">
    <source>
        <dbReference type="PROSITE" id="PS51352"/>
    </source>
</evidence>
<dbReference type="KEGG" id="als:DJ013_14230"/>
<dbReference type="GO" id="GO:0017004">
    <property type="term" value="P:cytochrome complex assembly"/>
    <property type="evidence" value="ECO:0007669"/>
    <property type="project" value="UniProtKB-KW"/>
</dbReference>
<dbReference type="GO" id="GO:0016491">
    <property type="term" value="F:oxidoreductase activity"/>
    <property type="evidence" value="ECO:0007669"/>
    <property type="project" value="InterPro"/>
</dbReference>
<dbReference type="PROSITE" id="PS51257">
    <property type="entry name" value="PROKAR_LIPOPROTEIN"/>
    <property type="match status" value="1"/>
</dbReference>
<dbReference type="InterPro" id="IPR047262">
    <property type="entry name" value="PRX-like1"/>
</dbReference>
<sequence>MKKSLYLLGALAFTACTSTQENTEETTTEIAEVAVIDSKTVKTLEIGSQAPDFKLMGVDDKEYTLESFEDADLLAVLFTCNHCPTAQAYESRVKKYVSDYKDKGVQLVAISPNADKAVLFNELGYTDVNDSFEDMQYRAKDQNFNFPYLYDGATQEITAKYGPIATPHVFLFDKDRKLQYVGRIDDDEHIGKEKVLNLRIATDALLTGNTPDPAVTKTFGCSIKWMEKAKNKAKEIEDWSKEPVSLEKANLAKLGEVMANKGTGNYRLVNVWATWCGPCVAEFQGLTESYKMYRERNFEFVTVSNDEADNYDNTLKFLKKKLATDTNYILEEGVNKYDMIEAIDPEWQGALPYTVLISPEGEKVYSQMGEIDILELRKAIADNIGRYFD</sequence>
<dbReference type="InterPro" id="IPR036249">
    <property type="entry name" value="Thioredoxin-like_sf"/>
</dbReference>
<dbReference type="Proteomes" id="UP000249873">
    <property type="component" value="Chromosome"/>
</dbReference>
<dbReference type="PROSITE" id="PS00194">
    <property type="entry name" value="THIOREDOXIN_1"/>
    <property type="match status" value="1"/>
</dbReference>
<dbReference type="PROSITE" id="PS51352">
    <property type="entry name" value="THIOREDOXIN_2"/>
    <property type="match status" value="2"/>
</dbReference>
<evidence type="ECO:0000256" key="2">
    <source>
        <dbReference type="ARBA" id="ARBA00022748"/>
    </source>
</evidence>
<dbReference type="CDD" id="cd02966">
    <property type="entry name" value="TlpA_like_family"/>
    <property type="match status" value="1"/>
</dbReference>
<dbReference type="Pfam" id="PF08534">
    <property type="entry name" value="Redoxin"/>
    <property type="match status" value="1"/>
</dbReference>
<dbReference type="InterPro" id="IPR013766">
    <property type="entry name" value="Thioredoxin_domain"/>
</dbReference>
<dbReference type="CDD" id="cd02969">
    <property type="entry name" value="PRX_like1"/>
    <property type="match status" value="1"/>
</dbReference>
<dbReference type="RefSeq" id="WP_111372514.1">
    <property type="nucleotide sequence ID" value="NZ_CP029480.1"/>
</dbReference>
<dbReference type="Gene3D" id="3.40.30.10">
    <property type="entry name" value="Glutaredoxin"/>
    <property type="match status" value="2"/>
</dbReference>
<organism evidence="5 6">
    <name type="scientific">Arcticibacterium luteifluviistationis</name>
    <dbReference type="NCBI Taxonomy" id="1784714"/>
    <lineage>
        <taxon>Bacteria</taxon>
        <taxon>Pseudomonadati</taxon>
        <taxon>Bacteroidota</taxon>
        <taxon>Cytophagia</taxon>
        <taxon>Cytophagales</taxon>
        <taxon>Leadbetterellaceae</taxon>
        <taxon>Arcticibacterium</taxon>
    </lineage>
</organism>
<dbReference type="OrthoDB" id="9809746at2"/>
<dbReference type="InterPro" id="IPR017937">
    <property type="entry name" value="Thioredoxin_CS"/>
</dbReference>
<dbReference type="SUPFAM" id="SSF52833">
    <property type="entry name" value="Thioredoxin-like"/>
    <property type="match status" value="2"/>
</dbReference>
<dbReference type="GO" id="GO:0030313">
    <property type="term" value="C:cell envelope"/>
    <property type="evidence" value="ECO:0007669"/>
    <property type="project" value="UniProtKB-SubCell"/>
</dbReference>
<dbReference type="PANTHER" id="PTHR43640">
    <property type="entry name" value="OS07G0260300 PROTEIN"/>
    <property type="match status" value="1"/>
</dbReference>
<dbReference type="GO" id="GO:0016209">
    <property type="term" value="F:antioxidant activity"/>
    <property type="evidence" value="ECO:0007669"/>
    <property type="project" value="InterPro"/>
</dbReference>
<keyword evidence="6" id="KW-1185">Reference proteome</keyword>
<keyword evidence="3" id="KW-0676">Redox-active center</keyword>
<reference evidence="5 6" key="1">
    <citation type="submission" date="2018-05" db="EMBL/GenBank/DDBJ databases">
        <title>Complete genome sequence of Arcticibacterium luteifluviistationis SM1504T, a cytophagaceae bacterium isolated from Arctic surface seawater.</title>
        <authorList>
            <person name="Li Y."/>
            <person name="Qin Q.-L."/>
        </authorList>
    </citation>
    <scope>NUCLEOTIDE SEQUENCE [LARGE SCALE GENOMIC DNA]</scope>
    <source>
        <strain evidence="5 6">SM1504</strain>
    </source>
</reference>
<accession>A0A2Z4GD79</accession>